<feature type="compositionally biased region" description="Basic and acidic residues" evidence="5">
    <location>
        <begin position="383"/>
        <end position="397"/>
    </location>
</feature>
<dbReference type="InterPro" id="IPR012675">
    <property type="entry name" value="Beta-grasp_dom_sf"/>
</dbReference>
<dbReference type="InterPro" id="IPR009057">
    <property type="entry name" value="Homeodomain-like_sf"/>
</dbReference>
<comment type="subcellular location">
    <subcellularLocation>
        <location evidence="1">Nucleus</location>
    </subcellularLocation>
</comment>
<evidence type="ECO:0000256" key="4">
    <source>
        <dbReference type="ARBA" id="ARBA00023242"/>
    </source>
</evidence>
<evidence type="ECO:0000256" key="2">
    <source>
        <dbReference type="ARBA" id="ARBA00022741"/>
    </source>
</evidence>
<dbReference type="PROSITE" id="PS00905">
    <property type="entry name" value="GTP1_OBG"/>
    <property type="match status" value="1"/>
</dbReference>
<dbReference type="FunFam" id="3.10.20.30:FF:000003">
    <property type="entry name" value="Developmentally-regulated GTP-binding protein 1"/>
    <property type="match status" value="1"/>
</dbReference>
<dbReference type="InterPro" id="IPR031167">
    <property type="entry name" value="G_OBG"/>
</dbReference>
<dbReference type="InterPro" id="IPR004095">
    <property type="entry name" value="TGS"/>
</dbReference>
<gene>
    <name evidence="10" type="ORF">C24_LOCUS6189</name>
</gene>
<evidence type="ECO:0000256" key="3">
    <source>
        <dbReference type="ARBA" id="ARBA00023134"/>
    </source>
</evidence>
<sequence length="1023" mass="114351">MGTVVGTVEDRRDMFEGNAQTRITPFSSTNQIGNPVAYKLVRVSGDGSLVPATDEEILEVNDTDMHIPSDTCQTIGYLATDEENVEVDETDMHIASDACQTIGYLPAEGIPSRLSQIESSEGLVPIDPYMLNRSCLKAYAINSGLLHSDNVQPYTDQVKSRSEYNEEMLQKVEQEERLENVHGSQMPSTPADANIQCSNENNFFEEDQVHHEALLQDECKMNESDMMERCSNAVASPKETALSAAAQKPDFSRVRGEICLDNLPIKALQETFRATFGRDTTVKDKTWLKRRIAMGLINSCDVPTTNLRVKDNKLVGNQEKSNDVTNAIRKEMGDDVRATKMKDAPSSTDHVNGHSNGGNHYYASEDYSSEQRAAKRVRKPTRRYIEELSETDDKQQNDKSVIPSKDQRLSEKSEVRSISVSSGKRVTVTRMVSLAGSEIEVPYVSHVRRSRPRENIMALLGCHSSYLEDKASAAESNLNLSPSQLSSEVVNRDSVEKSASRPVQNEFATSDENNVEHILSEVDQEMEPEHIDSSGNSSDENNIGVPIMQGGALRRKHHRAWTLSEIAKLVEGVSKYGAGKWSEIKKHLFSSHSYRTSVDLKDKWRNLLKTSFAQSPSNSVGSLKKHGSMHIPTQILLRVRELAEKQSQIKEIEAEMARTQKNKATEYHLGQLKAKIAKLRTQLLEPPKGSSGGGDGFEVTKYGHGRVALIGFPSVGKSTLLTMLTGTHSEAASYEFTTLTCIPGVIHYNDTKIQLLDLPGIIEGASEGKGRGRQVIAVAKSSDLVLMVLDASKSEGHRQILTKELEAVGLRLNKRPPQIYFKKKKTGGISFNTTTPLTRIDEKLCYQILHEYKIHNAEVLFREDATVDDFIDVVEGNRKYIKCVYVYNKIDVVGIDDLNLDRLLARMWDEMGLVRVYSKPQSQQPDFDEPFVLSADRGGCTVEDFCNHVHRTLVKDMKYALVWGTSARHYPQHCGLFHHLEDEDVVQIVKKKVREEGGRGRFKSHSNAPARIADREKKAPLKQ</sequence>
<dbReference type="SUPFAM" id="SSF46689">
    <property type="entry name" value="Homeodomain-like"/>
    <property type="match status" value="1"/>
</dbReference>
<dbReference type="PROSITE" id="PS51710">
    <property type="entry name" value="G_OBG"/>
    <property type="match status" value="1"/>
</dbReference>
<dbReference type="ExpressionAtlas" id="A0A5S9WTS7">
    <property type="expression patterns" value="baseline and differential"/>
</dbReference>
<dbReference type="Gene3D" id="3.10.20.30">
    <property type="match status" value="1"/>
</dbReference>
<dbReference type="GO" id="GO:0003924">
    <property type="term" value="F:GTPase activity"/>
    <property type="evidence" value="ECO:0007669"/>
    <property type="project" value="InterPro"/>
</dbReference>
<name>A0A5S9WTS7_ARATH</name>
<dbReference type="SUPFAM" id="SSF81271">
    <property type="entry name" value="TGS-like"/>
    <property type="match status" value="1"/>
</dbReference>
<feature type="compositionally biased region" description="Basic and acidic residues" evidence="5">
    <location>
        <begin position="405"/>
        <end position="415"/>
    </location>
</feature>
<dbReference type="OrthoDB" id="608866at2759"/>
<feature type="compositionally biased region" description="Polar residues" evidence="5">
    <location>
        <begin position="345"/>
        <end position="358"/>
    </location>
</feature>
<dbReference type="InterPro" id="IPR017930">
    <property type="entry name" value="Myb_dom"/>
</dbReference>
<accession>A0A5S9WTS7</accession>
<dbReference type="PROSITE" id="PS51294">
    <property type="entry name" value="HTH_MYB"/>
    <property type="match status" value="1"/>
</dbReference>
<evidence type="ECO:0000313" key="11">
    <source>
        <dbReference type="Proteomes" id="UP000434276"/>
    </source>
</evidence>
<evidence type="ECO:0000256" key="1">
    <source>
        <dbReference type="ARBA" id="ARBA00004123"/>
    </source>
</evidence>
<feature type="region of interest" description="Disordered" evidence="5">
    <location>
        <begin position="996"/>
        <end position="1023"/>
    </location>
</feature>
<proteinExistence type="predicted"/>
<dbReference type="CDD" id="cd01896">
    <property type="entry name" value="DRG"/>
    <property type="match status" value="1"/>
</dbReference>
<feature type="compositionally biased region" description="Low complexity" evidence="5">
    <location>
        <begin position="477"/>
        <end position="487"/>
    </location>
</feature>
<dbReference type="CDD" id="cd17230">
    <property type="entry name" value="TGS_DRG1"/>
    <property type="match status" value="1"/>
</dbReference>
<keyword evidence="2" id="KW-0547">Nucleotide-binding</keyword>
<dbReference type="InterPro" id="IPR045001">
    <property type="entry name" value="DRG"/>
</dbReference>
<dbReference type="InterPro" id="IPR001005">
    <property type="entry name" value="SANT/Myb"/>
</dbReference>
<dbReference type="InterPro" id="IPR027417">
    <property type="entry name" value="P-loop_NTPase"/>
</dbReference>
<dbReference type="GO" id="GO:0005525">
    <property type="term" value="F:GTP binding"/>
    <property type="evidence" value="ECO:0007669"/>
    <property type="project" value="UniProtKB-KW"/>
</dbReference>
<dbReference type="InterPro" id="IPR005225">
    <property type="entry name" value="Small_GTP-bd"/>
</dbReference>
<dbReference type="Pfam" id="PF00249">
    <property type="entry name" value="Myb_DNA-binding"/>
    <property type="match status" value="1"/>
</dbReference>
<dbReference type="NCBIfam" id="TIGR00231">
    <property type="entry name" value="small_GTP"/>
    <property type="match status" value="1"/>
</dbReference>
<feature type="domain" description="Myb-like" evidence="6">
    <location>
        <begin position="561"/>
        <end position="608"/>
    </location>
</feature>
<dbReference type="PANTHER" id="PTHR43127">
    <property type="entry name" value="DEVELOPMENTALLY-REGULATED GTP-BINDING PROTEIN 2"/>
    <property type="match status" value="1"/>
</dbReference>
<protein>
    <submittedName>
        <fullName evidence="10">Uncharacterized protein</fullName>
    </submittedName>
</protein>
<evidence type="ECO:0000259" key="6">
    <source>
        <dbReference type="PROSITE" id="PS50090"/>
    </source>
</evidence>
<dbReference type="AlphaFoldDB" id="A0A5S9WTS7"/>
<dbReference type="InterPro" id="IPR006074">
    <property type="entry name" value="GTP1-OBG_CS"/>
</dbReference>
<dbReference type="SMART" id="SM00717">
    <property type="entry name" value="SANT"/>
    <property type="match status" value="1"/>
</dbReference>
<evidence type="ECO:0000259" key="7">
    <source>
        <dbReference type="PROSITE" id="PS51294"/>
    </source>
</evidence>
<feature type="domain" description="OBG-type G" evidence="8">
    <location>
        <begin position="705"/>
        <end position="891"/>
    </location>
</feature>
<dbReference type="CDD" id="cd11660">
    <property type="entry name" value="SANT_TRF"/>
    <property type="match status" value="1"/>
</dbReference>
<keyword evidence="4" id="KW-0539">Nucleus</keyword>
<dbReference type="Gene3D" id="1.10.10.60">
    <property type="entry name" value="Homeodomain-like"/>
    <property type="match status" value="1"/>
</dbReference>
<dbReference type="InterPro" id="IPR012676">
    <property type="entry name" value="TGS-like"/>
</dbReference>
<dbReference type="Proteomes" id="UP000434276">
    <property type="component" value="Unassembled WGS sequence"/>
</dbReference>
<dbReference type="FunFam" id="3.40.50.300:FF:001436">
    <property type="entry name" value="Developmentally-regulated GTP-binding protein"/>
    <property type="match status" value="1"/>
</dbReference>
<dbReference type="PRINTS" id="PR00326">
    <property type="entry name" value="GTP1OBG"/>
</dbReference>
<feature type="compositionally biased region" description="Basic and acidic residues" evidence="5">
    <location>
        <begin position="490"/>
        <end position="499"/>
    </location>
</feature>
<feature type="domain" description="HTH myb-type" evidence="7">
    <location>
        <begin position="553"/>
        <end position="612"/>
    </location>
</feature>
<dbReference type="InterPro" id="IPR006073">
    <property type="entry name" value="GTP-bd"/>
</dbReference>
<dbReference type="InterPro" id="IPR031662">
    <property type="entry name" value="GTP-binding_2"/>
</dbReference>
<dbReference type="Pfam" id="PF02824">
    <property type="entry name" value="TGS"/>
    <property type="match status" value="1"/>
</dbReference>
<dbReference type="Pfam" id="PF16897">
    <property type="entry name" value="MMR_HSR1_Xtn"/>
    <property type="match status" value="1"/>
</dbReference>
<feature type="region of interest" description="Disordered" evidence="5">
    <location>
        <begin position="340"/>
        <end position="421"/>
    </location>
</feature>
<dbReference type="PROSITE" id="PS51880">
    <property type="entry name" value="TGS"/>
    <property type="match status" value="1"/>
</dbReference>
<evidence type="ECO:0000313" key="10">
    <source>
        <dbReference type="EMBL" id="CAA0331549.1"/>
    </source>
</evidence>
<dbReference type="Gene3D" id="6.10.140.1070">
    <property type="match status" value="2"/>
</dbReference>
<evidence type="ECO:0000259" key="8">
    <source>
        <dbReference type="PROSITE" id="PS51710"/>
    </source>
</evidence>
<organism evidence="10 11">
    <name type="scientific">Arabidopsis thaliana</name>
    <name type="common">Mouse-ear cress</name>
    <dbReference type="NCBI Taxonomy" id="3702"/>
    <lineage>
        <taxon>Eukaryota</taxon>
        <taxon>Viridiplantae</taxon>
        <taxon>Streptophyta</taxon>
        <taxon>Embryophyta</taxon>
        <taxon>Tracheophyta</taxon>
        <taxon>Spermatophyta</taxon>
        <taxon>Magnoliopsida</taxon>
        <taxon>eudicotyledons</taxon>
        <taxon>Gunneridae</taxon>
        <taxon>Pentapetalae</taxon>
        <taxon>rosids</taxon>
        <taxon>malvids</taxon>
        <taxon>Brassicales</taxon>
        <taxon>Brassicaceae</taxon>
        <taxon>Camelineae</taxon>
        <taxon>Arabidopsis</taxon>
    </lineage>
</organism>
<evidence type="ECO:0000259" key="9">
    <source>
        <dbReference type="PROSITE" id="PS51880"/>
    </source>
</evidence>
<reference evidence="10 11" key="1">
    <citation type="submission" date="2019-12" db="EMBL/GenBank/DDBJ databases">
        <authorList>
            <person name="Jiao W.-B."/>
            <person name="Schneeberger K."/>
        </authorList>
    </citation>
    <scope>NUCLEOTIDE SEQUENCE [LARGE SCALE GENOMIC DNA]</scope>
    <source>
        <strain evidence="11">cv. C24</strain>
    </source>
</reference>
<dbReference type="SUPFAM" id="SSF52540">
    <property type="entry name" value="P-loop containing nucleoside triphosphate hydrolases"/>
    <property type="match status" value="1"/>
</dbReference>
<feature type="region of interest" description="Disordered" evidence="5">
    <location>
        <begin position="477"/>
        <end position="502"/>
    </location>
</feature>
<dbReference type="EMBL" id="CACSHJ010000087">
    <property type="protein sequence ID" value="CAA0331549.1"/>
    <property type="molecule type" value="Genomic_DNA"/>
</dbReference>
<feature type="compositionally biased region" description="Basic and acidic residues" evidence="5">
    <location>
        <begin position="1012"/>
        <end position="1023"/>
    </location>
</feature>
<dbReference type="PROSITE" id="PS50090">
    <property type="entry name" value="MYB_LIKE"/>
    <property type="match status" value="1"/>
</dbReference>
<dbReference type="Pfam" id="PF01926">
    <property type="entry name" value="MMR_HSR1"/>
    <property type="match status" value="1"/>
</dbReference>
<dbReference type="GO" id="GO:0005634">
    <property type="term" value="C:nucleus"/>
    <property type="evidence" value="ECO:0007669"/>
    <property type="project" value="UniProtKB-SubCell"/>
</dbReference>
<feature type="domain" description="TGS" evidence="9">
    <location>
        <begin position="912"/>
        <end position="990"/>
    </location>
</feature>
<evidence type="ECO:0000256" key="5">
    <source>
        <dbReference type="SAM" id="MobiDB-lite"/>
    </source>
</evidence>
<keyword evidence="3" id="KW-0342">GTP-binding</keyword>